<accession>A0A9Q0XPM6</accession>
<evidence type="ECO:0000313" key="2">
    <source>
        <dbReference type="EMBL" id="KAJ7322717.1"/>
    </source>
</evidence>
<feature type="region of interest" description="Disordered" evidence="1">
    <location>
        <begin position="340"/>
        <end position="379"/>
    </location>
</feature>
<comment type="caution">
    <text evidence="2">The sequence shown here is derived from an EMBL/GenBank/DDBJ whole genome shotgun (WGS) entry which is preliminary data.</text>
</comment>
<feature type="compositionally biased region" description="Polar residues" evidence="1">
    <location>
        <begin position="340"/>
        <end position="371"/>
    </location>
</feature>
<keyword evidence="3" id="KW-1185">Reference proteome</keyword>
<evidence type="ECO:0000256" key="1">
    <source>
        <dbReference type="SAM" id="MobiDB-lite"/>
    </source>
</evidence>
<sequence>MDHPTALRLPEPSVSANEALVQHAFSFCTNIEAGIAVSIKDETRTGQEDEDIFKGEVEGEVDYVKDSTCDLSAKARTHEAAFCGFELSLQAWFNGFTNLPTLATSCAMRVQKVNDTRSGTLVPQGNQYLPLPGQLAAGGLLTHLGRKRYTVHLITAGGPWPQGEPQQIKALPSQVVPYIRARLDGMNDGIFLTEDRQRKITTLDVDYQEAAQVQAHLAQHLLGIMALTMATVQLARLKMRSLQTYCLFLTYKSMTRRNIWSHLELLAVCESLKAFESSVAGHDIQIRMNNMIVVYYINKQGGTHLLPLLYLMMKLWEWRYAHHVFLMAVHVVLLDQPTASTGQPTASTGSQNGSTRRHSPSSTGAGVSQRRTCLPPGRT</sequence>
<gene>
    <name evidence="2" type="ORF">JRQ81_019004</name>
</gene>
<name>A0A9Q0XPM6_9SAUR</name>
<dbReference type="AlphaFoldDB" id="A0A9Q0XPM6"/>
<dbReference type="Proteomes" id="UP001142489">
    <property type="component" value="Unassembled WGS sequence"/>
</dbReference>
<evidence type="ECO:0000313" key="3">
    <source>
        <dbReference type="Proteomes" id="UP001142489"/>
    </source>
</evidence>
<dbReference type="CDD" id="cd09275">
    <property type="entry name" value="RNase_HI_RT_DIRS1"/>
    <property type="match status" value="1"/>
</dbReference>
<protein>
    <submittedName>
        <fullName evidence="2">Uncharacterized protein</fullName>
    </submittedName>
</protein>
<proteinExistence type="predicted"/>
<organism evidence="2 3">
    <name type="scientific">Phrynocephalus forsythii</name>
    <dbReference type="NCBI Taxonomy" id="171643"/>
    <lineage>
        <taxon>Eukaryota</taxon>
        <taxon>Metazoa</taxon>
        <taxon>Chordata</taxon>
        <taxon>Craniata</taxon>
        <taxon>Vertebrata</taxon>
        <taxon>Euteleostomi</taxon>
        <taxon>Lepidosauria</taxon>
        <taxon>Squamata</taxon>
        <taxon>Bifurcata</taxon>
        <taxon>Unidentata</taxon>
        <taxon>Episquamata</taxon>
        <taxon>Toxicofera</taxon>
        <taxon>Iguania</taxon>
        <taxon>Acrodonta</taxon>
        <taxon>Agamidae</taxon>
        <taxon>Agaminae</taxon>
        <taxon>Phrynocephalus</taxon>
    </lineage>
</organism>
<reference evidence="2" key="1">
    <citation type="journal article" date="2023" name="DNA Res.">
        <title>Chromosome-level genome assembly of Phrynocephalus forsythii using third-generation DNA sequencing and Hi-C analysis.</title>
        <authorList>
            <person name="Qi Y."/>
            <person name="Zhao W."/>
            <person name="Zhao Y."/>
            <person name="Niu C."/>
            <person name="Cao S."/>
            <person name="Zhang Y."/>
        </authorList>
    </citation>
    <scope>NUCLEOTIDE SEQUENCE</scope>
    <source>
        <tissue evidence="2">Muscle</tissue>
    </source>
</reference>
<dbReference type="EMBL" id="JAPFRF010000009">
    <property type="protein sequence ID" value="KAJ7322717.1"/>
    <property type="molecule type" value="Genomic_DNA"/>
</dbReference>